<feature type="compositionally biased region" description="Polar residues" evidence="1">
    <location>
        <begin position="47"/>
        <end position="61"/>
    </location>
</feature>
<organism evidence="2 3">
    <name type="scientific">Ooceraea biroi</name>
    <name type="common">Clonal raider ant</name>
    <name type="synonym">Cerapachys biroi</name>
    <dbReference type="NCBI Taxonomy" id="2015173"/>
    <lineage>
        <taxon>Eukaryota</taxon>
        <taxon>Metazoa</taxon>
        <taxon>Ecdysozoa</taxon>
        <taxon>Arthropoda</taxon>
        <taxon>Hexapoda</taxon>
        <taxon>Insecta</taxon>
        <taxon>Pterygota</taxon>
        <taxon>Neoptera</taxon>
        <taxon>Endopterygota</taxon>
        <taxon>Hymenoptera</taxon>
        <taxon>Apocrita</taxon>
        <taxon>Aculeata</taxon>
        <taxon>Formicoidea</taxon>
        <taxon>Formicidae</taxon>
        <taxon>Dorylinae</taxon>
        <taxon>Ooceraea</taxon>
    </lineage>
</organism>
<feature type="region of interest" description="Disordered" evidence="1">
    <location>
        <begin position="42"/>
        <end position="117"/>
    </location>
</feature>
<comment type="caution">
    <text evidence="2">The sequence shown here is derived from an EMBL/GenBank/DDBJ whole genome shotgun (WGS) entry which is preliminary data.</text>
</comment>
<gene>
    <name evidence="2" type="ORF">DMN91_006954</name>
</gene>
<feature type="compositionally biased region" description="Basic residues" evidence="1">
    <location>
        <begin position="10"/>
        <end position="20"/>
    </location>
</feature>
<evidence type="ECO:0000313" key="3">
    <source>
        <dbReference type="Proteomes" id="UP000279307"/>
    </source>
</evidence>
<dbReference type="OrthoDB" id="7554092at2759"/>
<evidence type="ECO:0000256" key="1">
    <source>
        <dbReference type="SAM" id="MobiDB-lite"/>
    </source>
</evidence>
<sequence>MWPATTPRTPRQHRAGKKKRARIEALLQKRREAFERFLLGLTEPSIDASSLSETSPSQTTIPLRDEPLAAETRTPSPGERTPSSIGSEWYEPITPPRPDLEIQQLRTERPRCANAPP</sequence>
<dbReference type="Proteomes" id="UP000279307">
    <property type="component" value="Chromosome 7"/>
</dbReference>
<protein>
    <submittedName>
        <fullName evidence="2">Uncharacterized protein</fullName>
    </submittedName>
</protein>
<accession>A0A3L8DJ44</accession>
<feature type="region of interest" description="Disordered" evidence="1">
    <location>
        <begin position="1"/>
        <end position="20"/>
    </location>
</feature>
<reference evidence="2 3" key="1">
    <citation type="journal article" date="2018" name="Genome Res.">
        <title>The genomic architecture and molecular evolution of ant odorant receptors.</title>
        <authorList>
            <person name="McKenzie S.K."/>
            <person name="Kronauer D.J.C."/>
        </authorList>
    </citation>
    <scope>NUCLEOTIDE SEQUENCE [LARGE SCALE GENOMIC DNA]</scope>
    <source>
        <strain evidence="2">Clonal line C1</strain>
    </source>
</reference>
<evidence type="ECO:0000313" key="2">
    <source>
        <dbReference type="EMBL" id="RLU20346.1"/>
    </source>
</evidence>
<proteinExistence type="predicted"/>
<dbReference type="AlphaFoldDB" id="A0A3L8DJ44"/>
<dbReference type="EMBL" id="QOIP01000007">
    <property type="protein sequence ID" value="RLU20346.1"/>
    <property type="molecule type" value="Genomic_DNA"/>
</dbReference>
<name>A0A3L8DJ44_OOCBI</name>